<evidence type="ECO:0000256" key="1">
    <source>
        <dbReference type="ARBA" id="ARBA00022737"/>
    </source>
</evidence>
<keyword evidence="3" id="KW-0119">Carbohydrate metabolism</keyword>
<dbReference type="CDD" id="cd00063">
    <property type="entry name" value="FN3"/>
    <property type="match status" value="3"/>
</dbReference>
<feature type="compositionally biased region" description="Basic and acidic residues" evidence="4">
    <location>
        <begin position="397"/>
        <end position="422"/>
    </location>
</feature>
<dbReference type="Gene3D" id="2.60.40.3440">
    <property type="match status" value="1"/>
</dbReference>
<proteinExistence type="predicted"/>
<dbReference type="Pfam" id="PF17963">
    <property type="entry name" value="Big_9"/>
    <property type="match status" value="6"/>
</dbReference>
<organism evidence="7 8">
    <name type="scientific">Flavimobilis rhizosphaerae</name>
    <dbReference type="NCBI Taxonomy" id="2775421"/>
    <lineage>
        <taxon>Bacteria</taxon>
        <taxon>Bacillati</taxon>
        <taxon>Actinomycetota</taxon>
        <taxon>Actinomycetes</taxon>
        <taxon>Micrococcales</taxon>
        <taxon>Jonesiaceae</taxon>
        <taxon>Flavimobilis</taxon>
    </lineage>
</organism>
<dbReference type="InterPro" id="IPR036116">
    <property type="entry name" value="FN3_sf"/>
</dbReference>
<evidence type="ECO:0000256" key="4">
    <source>
        <dbReference type="SAM" id="MobiDB-lite"/>
    </source>
</evidence>
<evidence type="ECO:0000313" key="7">
    <source>
        <dbReference type="EMBL" id="MBD9698712.1"/>
    </source>
</evidence>
<comment type="caution">
    <text evidence="7">The sequence shown here is derived from an EMBL/GenBank/DDBJ whole genome shotgun (WGS) entry which is preliminary data.</text>
</comment>
<dbReference type="RefSeq" id="WP_192278244.1">
    <property type="nucleotide sequence ID" value="NZ_JACZDF010000002.1"/>
</dbReference>
<evidence type="ECO:0000256" key="2">
    <source>
        <dbReference type="ARBA" id="ARBA00023295"/>
    </source>
</evidence>
<keyword evidence="3" id="KW-0624">Polysaccharide degradation</keyword>
<dbReference type="Proteomes" id="UP000642107">
    <property type="component" value="Unassembled WGS sequence"/>
</dbReference>
<feature type="domain" description="Fibronectin type-III" evidence="6">
    <location>
        <begin position="1593"/>
        <end position="1680"/>
    </location>
</feature>
<keyword evidence="2" id="KW-0326">Glycosidase</keyword>
<keyword evidence="2" id="KW-0378">Hydrolase</keyword>
<dbReference type="PANTHER" id="PTHR46708:SF2">
    <property type="entry name" value="FIBRONECTIN TYPE-III DOMAIN-CONTAINING PROTEIN"/>
    <property type="match status" value="1"/>
</dbReference>
<dbReference type="Pfam" id="PF00041">
    <property type="entry name" value="fn3"/>
    <property type="match status" value="3"/>
</dbReference>
<dbReference type="Gene3D" id="2.60.40.10">
    <property type="entry name" value="Immunoglobulins"/>
    <property type="match status" value="3"/>
</dbReference>
<feature type="region of interest" description="Disordered" evidence="4">
    <location>
        <begin position="397"/>
        <end position="434"/>
    </location>
</feature>
<dbReference type="PROSITE" id="PS50853">
    <property type="entry name" value="FN3"/>
    <property type="match status" value="3"/>
</dbReference>
<dbReference type="InterPro" id="IPR003961">
    <property type="entry name" value="FN3_dom"/>
</dbReference>
<protein>
    <submittedName>
        <fullName evidence="7">Fibronectin type III domain-containing protein</fullName>
    </submittedName>
</protein>
<feature type="compositionally biased region" description="Acidic residues" evidence="4">
    <location>
        <begin position="2106"/>
        <end position="2116"/>
    </location>
</feature>
<dbReference type="PANTHER" id="PTHR46708">
    <property type="entry name" value="TENASCIN"/>
    <property type="match status" value="1"/>
</dbReference>
<evidence type="ECO:0000256" key="3">
    <source>
        <dbReference type="ARBA" id="ARBA00023326"/>
    </source>
</evidence>
<keyword evidence="5" id="KW-0472">Membrane</keyword>
<accession>A0ABR9DQX8</accession>
<keyword evidence="8" id="KW-1185">Reference proteome</keyword>
<gene>
    <name evidence="7" type="ORF">IGS67_04265</name>
</gene>
<keyword evidence="5" id="KW-1133">Transmembrane helix</keyword>
<dbReference type="EMBL" id="JACZDF010000002">
    <property type="protein sequence ID" value="MBD9698712.1"/>
    <property type="molecule type" value="Genomic_DNA"/>
</dbReference>
<feature type="domain" description="Fibronectin type-III" evidence="6">
    <location>
        <begin position="1681"/>
        <end position="1780"/>
    </location>
</feature>
<dbReference type="SMART" id="SM00060">
    <property type="entry name" value="FN3"/>
    <property type="match status" value="4"/>
</dbReference>
<feature type="region of interest" description="Disordered" evidence="4">
    <location>
        <begin position="2082"/>
        <end position="2116"/>
    </location>
</feature>
<evidence type="ECO:0000313" key="8">
    <source>
        <dbReference type="Proteomes" id="UP000642107"/>
    </source>
</evidence>
<name>A0ABR9DQX8_9MICO</name>
<reference evidence="7 8" key="1">
    <citation type="submission" date="2020-09" db="EMBL/GenBank/DDBJ databases">
        <title>Flavimobilis rhizosphaerae sp. nov., isolated from rhizosphere soil of Spartina alterniflora.</title>
        <authorList>
            <person name="Hanqin C."/>
        </authorList>
    </citation>
    <scope>NUCLEOTIDE SEQUENCE [LARGE SCALE GENOMIC DNA]</scope>
    <source>
        <strain evidence="7 8">GY 10621</strain>
    </source>
</reference>
<feature type="transmembrane region" description="Helical" evidence="5">
    <location>
        <begin position="22"/>
        <end position="41"/>
    </location>
</feature>
<evidence type="ECO:0000259" key="6">
    <source>
        <dbReference type="PROSITE" id="PS50853"/>
    </source>
</evidence>
<dbReference type="InterPro" id="IPR050991">
    <property type="entry name" value="ECM_Regulatory_Proteins"/>
</dbReference>
<evidence type="ECO:0000256" key="5">
    <source>
        <dbReference type="SAM" id="Phobius"/>
    </source>
</evidence>
<feature type="compositionally biased region" description="Pro residues" evidence="4">
    <location>
        <begin position="2091"/>
        <end position="2105"/>
    </location>
</feature>
<feature type="domain" description="Fibronectin type-III" evidence="6">
    <location>
        <begin position="1504"/>
        <end position="1592"/>
    </location>
</feature>
<dbReference type="SUPFAM" id="SSF49265">
    <property type="entry name" value="Fibronectin type III"/>
    <property type="match status" value="2"/>
</dbReference>
<keyword evidence="5" id="KW-0812">Transmembrane</keyword>
<dbReference type="InterPro" id="IPR013783">
    <property type="entry name" value="Ig-like_fold"/>
</dbReference>
<sequence>MTTTRRARQLDKAAGLSPRRRWATYSAVGLVPAVLATLALVNPGVTVEQVELNDGGVWLTYRNQQKLARYSSQVKELDGGLVAQGGNVFEVLQSGRDVVLVEPGALTLVDPAAVALTSAIEVGGTESVSVAGGSYAVTSADGHVWAGRTTDLGALSLEPESATLTLGAGAVAVATDAGDVVALDPATGTVHRGDLQDEALTFAEDGTMKDAGEAVTAALAAAPNPPGGVDAMVGGIAQPVQAAAVGDQLVVLAGTTLFGDGWSSDVSGAGADPVLQLTGPAHDVVLVATGTNLARIPSSGGDVELVAPGATGAAAAPVVARGCEYGAWSTPTASYLRRCAGQEDQVESLEGMTASTQLRFRVNRGIVVLNDVVGGMMWLPEDVPQMLTPNWQDIEDRTEAETEKDSDAQDQEKDDAVDTCRDEESEPMPEPDVFGVRAGRTTVLPVLDNDVNTECGVLTVASIDPLPEEVGHIQAIAGGRSLQVVVKPGASGTYTLNYTVSDGRRRGTPPASTVRIRVTPDGDDGSPSQVRVPVAQVEARAATEVDVLSSFLDPDGDDLRLVGASTVEGAQVTSRQDGLLRFQAGDRLGRHRVSVRVTDGSTDPVEGEVLVDVRAAGTLAPQLDPLLAETFVGEPVQVDVLAAVRPTTVAPVTLTAVDAVEGVEVTPDLATGTFMFSAPAAGSYYVPFTVSAGSQTTRGLARIEVIERPESVLPPVAVSDRAMLPNGGEVTISPTANDTDPNGLVLVLTSVRAEEGSALRLGVLGHELLRITATRRLEGPEKVRYTVSNGITESTGEILVIPKAAESKDRAPVARDVEVTVRTGGVVTIPVLESASDPDGDKVSLRGTLVEEPSEGLMFVSGDVLRFQAPSSPSTVTARFAVVDPHGNEAAARVTINVRASDPATKAPPRPQDVEARVFAGQRVRVTIPLVGIDDDGDGVLLLGQASAPTKGLVVSTGPDYLEYEAFPDSSGTDTFTYAVEDWVGQRAVATVRVGIAKAPADPPAIVARDDEVRVRPGERVEVRVLLNDVDPSGGELTLTSPLEPVDGITELGIEGRRIVAVAPEKPGTYNVPYRVSNEFGAWATATLAIVVSTDARILPPIANDVVVPATETIEKTSVKVDVLAVAVNPSGPLSDLALSVPSSHADQARVVDGKVEVTLGPTARTVPFLLTNTRPEAEGAHAYAFVTVPALGDFPPVKRPKARDLRVGAGEELLIDIAEFVQVGPGKTARIASEQSVTATRSDGSSLVVDETTLRYVSDKTFQGGPASITFDVVDGPVGMLGTRTATISLPITVFATATVPPTFQPRLIEVAQGGAPISLDLTRVTVGPEGVTPEQNRYTYSIVQAPSGSSGVTATLSGSVLTLAAAPGATRGAVGTVSLAIGYGEGQSLPAQIDFRVLASDRQLARVSDIERNVAAGEAVTFNVLEGVFNPFDRPLRVVSAANETGGVSVPVSISASSVTVTPPADHVGRLTVRFAVRDETDDPAREVGGQIVLNVRAAPDVPTGLTVGAVGNRTVELSWLAPAANGTPITGYVVVDQTGKERSCASTSCTMTELKNGTEYTFRVRAVNEIGSSELSAPVGPATPDTLPEAPAAPQVKFGDGELKVTWNQPATEGSPVAKYRIELRGTGAPGVVDETALTRTFTGLRNGESYSVRVRAVSSRDQEGPWSPIVTEVPAGVPGAPVVTATRSNDSKIGHGVVNVRWDKAPDNGAPIKSYAVTATPEGGGSTVTGTLTGETTALLEGVRNGVTYTVRVVATNKAGEGAPGRTTVRTWVAPSPVLSGRSEAATGRAFGEGVVTYSWSKPDNLGGAGIGLEHYEVSESGGRTTTVRSSEYVASGLAGGTTSPSIAVRACTIPEAGGNVVCSETVRIEGKKVVTASAPAKIEFGKASPGFYSVRITAPSNSPEGRPESGGSDVETTYSVKVGDGETKSGTLRTGESVTVANDPGAEDTAVRPGTTITVTTRTVNALGQAVKAEAYDKVAEDADSAAPGSITDLSEEPQILAVQWSYSAPVFWRVQGFDVYYRPKGSGGEGTFLGSAAKDAREYTHPSKIAPGWYDVRIVLRAKYFGSDREKTSAWKEIYVDHEPTPPPTEPPTTEPTDPPTDDSADGAGA</sequence>
<keyword evidence="1" id="KW-0677">Repeat</keyword>